<dbReference type="InterPro" id="IPR028942">
    <property type="entry name" value="WHIM1_dom"/>
</dbReference>
<reference evidence="5" key="2">
    <citation type="submission" date="2020-03" db="EMBL/GenBank/DDBJ databases">
        <title>Walnut 2.0.</title>
        <authorList>
            <person name="Marrano A."/>
            <person name="Britton M."/>
            <person name="Zimin A.V."/>
            <person name="Zaini P.A."/>
            <person name="Workman R."/>
            <person name="Puiu D."/>
            <person name="Bianco L."/>
            <person name="Allen B.J."/>
            <person name="Troggio M."/>
            <person name="Leslie C.A."/>
            <person name="Timp W."/>
            <person name="Dendekar A."/>
            <person name="Salzberg S.L."/>
            <person name="Neale D.B."/>
        </authorList>
    </citation>
    <scope>NUCLEOTIDE SEQUENCE</scope>
    <source>
        <tissue evidence="5">Leaves</tissue>
    </source>
</reference>
<feature type="region of interest" description="Disordered" evidence="3">
    <location>
        <begin position="19"/>
        <end position="44"/>
    </location>
</feature>
<feature type="domain" description="WHIM1" evidence="4">
    <location>
        <begin position="68"/>
        <end position="98"/>
    </location>
</feature>
<dbReference type="GO" id="GO:0031213">
    <property type="term" value="C:RSF complex"/>
    <property type="evidence" value="ECO:0007669"/>
    <property type="project" value="InterPro"/>
</dbReference>
<evidence type="ECO:0000313" key="6">
    <source>
        <dbReference type="Proteomes" id="UP000619265"/>
    </source>
</evidence>
<protein>
    <recommendedName>
        <fullName evidence="4">WHIM1 domain-containing protein</fullName>
    </recommendedName>
</protein>
<dbReference type="AlphaFoldDB" id="A0A833X3D8"/>
<dbReference type="InterPro" id="IPR028938">
    <property type="entry name" value="Rsf1-like"/>
</dbReference>
<evidence type="ECO:0000259" key="4">
    <source>
        <dbReference type="Pfam" id="PF15612"/>
    </source>
</evidence>
<accession>A0A833X3D8</accession>
<name>A0A833X3D8_JUGRE</name>
<dbReference type="Gramene" id="Jr10_15910_p1">
    <property type="protein sequence ID" value="cds.Jr10_15910_p1"/>
    <property type="gene ID" value="Jr10_15910"/>
</dbReference>
<comment type="caution">
    <text evidence="5">The sequence shown here is derived from an EMBL/GenBank/DDBJ whole genome shotgun (WGS) entry which is preliminary data.</text>
</comment>
<comment type="subcellular location">
    <subcellularLocation>
        <location evidence="1">Nucleus</location>
    </subcellularLocation>
</comment>
<dbReference type="PANTHER" id="PTHR14296">
    <property type="entry name" value="REMODELING AND SPACING FACTOR 1"/>
    <property type="match status" value="1"/>
</dbReference>
<dbReference type="PANTHER" id="PTHR14296:SF3">
    <property type="entry name" value="DIKAR, ISOFORM F"/>
    <property type="match status" value="1"/>
</dbReference>
<dbReference type="Pfam" id="PF15612">
    <property type="entry name" value="WHIM1"/>
    <property type="match status" value="1"/>
</dbReference>
<reference evidence="5" key="1">
    <citation type="submission" date="2015-10" db="EMBL/GenBank/DDBJ databases">
        <authorList>
            <person name="Martinez-Garcia P.J."/>
            <person name="Crepeau M.W."/>
            <person name="Puiu D."/>
            <person name="Gonzalez-Ibeas D."/>
            <person name="Whalen J."/>
            <person name="Stevens K."/>
            <person name="Paul R."/>
            <person name="Butterfield T."/>
            <person name="Britton M."/>
            <person name="Reagan R."/>
            <person name="Chakraborty S."/>
            <person name="Walawage S.L."/>
            <person name="Vasquez-Gross H.A."/>
            <person name="Cardeno C."/>
            <person name="Famula R."/>
            <person name="Pratt K."/>
            <person name="Kuruganti S."/>
            <person name="Aradhya M.K."/>
            <person name="Leslie C.A."/>
            <person name="Dandekar A.M."/>
            <person name="Salzberg S.L."/>
            <person name="Wegrzyn J.L."/>
            <person name="Langley C.H."/>
            <person name="Neale D.B."/>
        </authorList>
    </citation>
    <scope>NUCLEOTIDE SEQUENCE</scope>
    <source>
        <tissue evidence="5">Leaves</tissue>
    </source>
</reference>
<organism evidence="5 6">
    <name type="scientific">Juglans regia</name>
    <name type="common">English walnut</name>
    <dbReference type="NCBI Taxonomy" id="51240"/>
    <lineage>
        <taxon>Eukaryota</taxon>
        <taxon>Viridiplantae</taxon>
        <taxon>Streptophyta</taxon>
        <taxon>Embryophyta</taxon>
        <taxon>Tracheophyta</taxon>
        <taxon>Spermatophyta</taxon>
        <taxon>Magnoliopsida</taxon>
        <taxon>eudicotyledons</taxon>
        <taxon>Gunneridae</taxon>
        <taxon>Pentapetalae</taxon>
        <taxon>rosids</taxon>
        <taxon>fabids</taxon>
        <taxon>Fagales</taxon>
        <taxon>Juglandaceae</taxon>
        <taxon>Juglans</taxon>
    </lineage>
</organism>
<dbReference type="EMBL" id="LIHL02000010">
    <property type="protein sequence ID" value="KAF5458529.1"/>
    <property type="molecule type" value="Genomic_DNA"/>
</dbReference>
<feature type="compositionally biased region" description="Basic and acidic residues" evidence="3">
    <location>
        <begin position="19"/>
        <end position="33"/>
    </location>
</feature>
<evidence type="ECO:0000256" key="1">
    <source>
        <dbReference type="ARBA" id="ARBA00004123"/>
    </source>
</evidence>
<evidence type="ECO:0000313" key="5">
    <source>
        <dbReference type="EMBL" id="KAF5458529.1"/>
    </source>
</evidence>
<gene>
    <name evidence="5" type="ORF">F2P56_022552</name>
</gene>
<dbReference type="GO" id="GO:0006355">
    <property type="term" value="P:regulation of DNA-templated transcription"/>
    <property type="evidence" value="ECO:0007669"/>
    <property type="project" value="InterPro"/>
</dbReference>
<keyword evidence="2" id="KW-0539">Nucleus</keyword>
<proteinExistence type="predicted"/>
<dbReference type="Proteomes" id="UP000619265">
    <property type="component" value="Unassembled WGS sequence"/>
</dbReference>
<sequence length="161" mass="18634">MLKLFQAFSSLREVIVEDQREPTKMEAGVEKSSEQQSPPYPLKKRNPWKVADGELPIVASHGVEVEVYKMLDPRLRVVILKALCDIRVEQEDIRNYIDNSLKQGVQLSAFRKERTGGDSHGMFYWYEDDPIIGHRLYRELRKAEVKKAKRKGSQVPSNVSY</sequence>
<evidence type="ECO:0000256" key="2">
    <source>
        <dbReference type="ARBA" id="ARBA00023242"/>
    </source>
</evidence>
<evidence type="ECO:0000256" key="3">
    <source>
        <dbReference type="SAM" id="MobiDB-lite"/>
    </source>
</evidence>